<comment type="catalytic activity">
    <reaction evidence="1">
        <text>ATP + protein L-histidine = ADP + protein N-phospho-L-histidine.</text>
        <dbReference type="EC" id="2.7.13.3"/>
    </reaction>
</comment>
<evidence type="ECO:0000259" key="8">
    <source>
        <dbReference type="PROSITE" id="PS50113"/>
    </source>
</evidence>
<dbReference type="CDD" id="cd00082">
    <property type="entry name" value="HisKA"/>
    <property type="match status" value="1"/>
</dbReference>
<protein>
    <recommendedName>
        <fullName evidence="2">histidine kinase</fullName>
        <ecNumber evidence="2">2.7.13.3</ecNumber>
    </recommendedName>
</protein>
<feature type="domain" description="PAS" evidence="7">
    <location>
        <begin position="142"/>
        <end position="205"/>
    </location>
</feature>
<dbReference type="InterPro" id="IPR036890">
    <property type="entry name" value="HATPase_C_sf"/>
</dbReference>
<evidence type="ECO:0000256" key="1">
    <source>
        <dbReference type="ARBA" id="ARBA00000085"/>
    </source>
</evidence>
<comment type="caution">
    <text evidence="9">The sequence shown here is derived from an EMBL/GenBank/DDBJ whole genome shotgun (WGS) entry which is preliminary data.</text>
</comment>
<dbReference type="SUPFAM" id="SSF55874">
    <property type="entry name" value="ATPase domain of HSP90 chaperone/DNA topoisomerase II/histidine kinase"/>
    <property type="match status" value="1"/>
</dbReference>
<reference evidence="10" key="1">
    <citation type="journal article" date="2019" name="Int. J. Syst. Evol. Microbiol.">
        <title>The Global Catalogue of Microorganisms (GCM) 10K type strain sequencing project: providing services to taxonomists for standard genome sequencing and annotation.</title>
        <authorList>
            <consortium name="The Broad Institute Genomics Platform"/>
            <consortium name="The Broad Institute Genome Sequencing Center for Infectious Disease"/>
            <person name="Wu L."/>
            <person name="Ma J."/>
        </authorList>
    </citation>
    <scope>NUCLEOTIDE SEQUENCE [LARGE SCALE GENOMIC DNA]</scope>
    <source>
        <strain evidence="10">CECT 8010</strain>
    </source>
</reference>
<evidence type="ECO:0000256" key="3">
    <source>
        <dbReference type="ARBA" id="ARBA00022553"/>
    </source>
</evidence>
<gene>
    <name evidence="9" type="ORF">ACFOW1_16310</name>
</gene>
<dbReference type="InterPro" id="IPR000700">
    <property type="entry name" value="PAS-assoc_C"/>
</dbReference>
<keyword evidence="5" id="KW-0418">Kinase</keyword>
<dbReference type="PROSITE" id="PS50109">
    <property type="entry name" value="HIS_KIN"/>
    <property type="match status" value="1"/>
</dbReference>
<dbReference type="PROSITE" id="PS50112">
    <property type="entry name" value="PAS"/>
    <property type="match status" value="2"/>
</dbReference>
<dbReference type="PROSITE" id="PS50113">
    <property type="entry name" value="PAC"/>
    <property type="match status" value="1"/>
</dbReference>
<dbReference type="Gene3D" id="1.10.287.130">
    <property type="match status" value="1"/>
</dbReference>
<dbReference type="InterPro" id="IPR052162">
    <property type="entry name" value="Sensor_kinase/Photoreceptor"/>
</dbReference>
<keyword evidence="4" id="KW-0808">Transferase</keyword>
<dbReference type="InterPro" id="IPR005467">
    <property type="entry name" value="His_kinase_dom"/>
</dbReference>
<feature type="domain" description="PAC" evidence="8">
    <location>
        <begin position="322"/>
        <end position="374"/>
    </location>
</feature>
<dbReference type="Pfam" id="PF08448">
    <property type="entry name" value="PAS_4"/>
    <property type="match status" value="1"/>
</dbReference>
<dbReference type="PANTHER" id="PTHR43304">
    <property type="entry name" value="PHYTOCHROME-LIKE PROTEIN CPH1"/>
    <property type="match status" value="1"/>
</dbReference>
<dbReference type="SUPFAM" id="SSF47384">
    <property type="entry name" value="Homodimeric domain of signal transducing histidine kinase"/>
    <property type="match status" value="1"/>
</dbReference>
<keyword evidence="3" id="KW-0597">Phosphoprotein</keyword>
<sequence length="625" mass="70178">MLEVSSLEAAFNMALLPSVVIDMQGIIPTIVAVNTAYATAFNQPISAIKNMSFKDHVQNNAFISNADKSLLLQSLQQAISTGIPQHIVICNYFQNLTHLNYTVILQPITNTQGTVLSITYTVTTSDFLSQIPNLLRGQEFVMLEYLSDGFFAIANDFTVLYLNLQAEKIWNVKRADIVGKNLWHYFDKSKFESIYNFYLAAIETGKTQYIDIFSEELQLWYEVTAYPFNIGLSVYLKDITERRIAIERESLLASIINSSEDAIISKTLDGIITSWNKGAEQIFGYTSEETIGKSIGLIIPPELFIAEEPNIVLQIKNGVHIKHYETVRITKNRQFIDVSLTVSPIKNASGEVIGASKIVRNITEKKLTDVLLKQQNIALTQSAEELAALNTSLEQKAKSLAASNAELEQFAYVASHDLQEPLRMVTSFLTQLNNKYADAFDERGKKYIDFAVDGAKRMRQIILDLLEFSRIGRIETPMEIVSTMALIDNIKVLYTKELEDKKATLDYKDLPELHTFAVPLQLVFQNLIGNALKYCKPDIAPIVTISACDCADYWQFSIADNGIGIEAEYFDKIFIIFQRLHAKEAYAGTGMGLAITKKIIDNLGGKIWVSSTEHIGSTFYFTLPK</sequence>
<dbReference type="InterPro" id="IPR000014">
    <property type="entry name" value="PAS"/>
</dbReference>
<dbReference type="CDD" id="cd00130">
    <property type="entry name" value="PAS"/>
    <property type="match status" value="2"/>
</dbReference>
<dbReference type="NCBIfam" id="TIGR00229">
    <property type="entry name" value="sensory_box"/>
    <property type="match status" value="1"/>
</dbReference>
<dbReference type="SMART" id="SM00091">
    <property type="entry name" value="PAS"/>
    <property type="match status" value="2"/>
</dbReference>
<evidence type="ECO:0000313" key="10">
    <source>
        <dbReference type="Proteomes" id="UP001595906"/>
    </source>
</evidence>
<name>A0ABV8Q1F6_9BACT</name>
<dbReference type="Proteomes" id="UP001595906">
    <property type="component" value="Unassembled WGS sequence"/>
</dbReference>
<dbReference type="Pfam" id="PF13426">
    <property type="entry name" value="PAS_9"/>
    <property type="match status" value="1"/>
</dbReference>
<dbReference type="InterPro" id="IPR036097">
    <property type="entry name" value="HisK_dim/P_sf"/>
</dbReference>
<dbReference type="InterPro" id="IPR003661">
    <property type="entry name" value="HisK_dim/P_dom"/>
</dbReference>
<dbReference type="SMART" id="SM00388">
    <property type="entry name" value="HisKA"/>
    <property type="match status" value="1"/>
</dbReference>
<dbReference type="InterPro" id="IPR013656">
    <property type="entry name" value="PAS_4"/>
</dbReference>
<dbReference type="InterPro" id="IPR035965">
    <property type="entry name" value="PAS-like_dom_sf"/>
</dbReference>
<dbReference type="Pfam" id="PF02518">
    <property type="entry name" value="HATPase_c"/>
    <property type="match status" value="1"/>
</dbReference>
<accession>A0ABV8Q1F6</accession>
<proteinExistence type="predicted"/>
<feature type="domain" description="PAS" evidence="7">
    <location>
        <begin position="248"/>
        <end position="302"/>
    </location>
</feature>
<dbReference type="EC" id="2.7.13.3" evidence="2"/>
<dbReference type="InterPro" id="IPR004358">
    <property type="entry name" value="Sig_transdc_His_kin-like_C"/>
</dbReference>
<dbReference type="SMART" id="SM00387">
    <property type="entry name" value="HATPase_c"/>
    <property type="match status" value="1"/>
</dbReference>
<evidence type="ECO:0000259" key="6">
    <source>
        <dbReference type="PROSITE" id="PS50109"/>
    </source>
</evidence>
<dbReference type="Gene3D" id="3.30.565.10">
    <property type="entry name" value="Histidine kinase-like ATPase, C-terminal domain"/>
    <property type="match status" value="1"/>
</dbReference>
<keyword evidence="10" id="KW-1185">Reference proteome</keyword>
<dbReference type="Gene3D" id="3.30.450.20">
    <property type="entry name" value="PAS domain"/>
    <property type="match status" value="2"/>
</dbReference>
<dbReference type="EMBL" id="JBHSDC010000029">
    <property type="protein sequence ID" value="MFC4233466.1"/>
    <property type="molecule type" value="Genomic_DNA"/>
</dbReference>
<dbReference type="Pfam" id="PF00512">
    <property type="entry name" value="HisKA"/>
    <property type="match status" value="1"/>
</dbReference>
<dbReference type="InterPro" id="IPR003594">
    <property type="entry name" value="HATPase_dom"/>
</dbReference>
<organism evidence="9 10">
    <name type="scientific">Parasediminibacterium paludis</name>
    <dbReference type="NCBI Taxonomy" id="908966"/>
    <lineage>
        <taxon>Bacteria</taxon>
        <taxon>Pseudomonadati</taxon>
        <taxon>Bacteroidota</taxon>
        <taxon>Chitinophagia</taxon>
        <taxon>Chitinophagales</taxon>
        <taxon>Chitinophagaceae</taxon>
        <taxon>Parasediminibacterium</taxon>
    </lineage>
</organism>
<evidence type="ECO:0000259" key="7">
    <source>
        <dbReference type="PROSITE" id="PS50112"/>
    </source>
</evidence>
<evidence type="ECO:0000256" key="4">
    <source>
        <dbReference type="ARBA" id="ARBA00022679"/>
    </source>
</evidence>
<evidence type="ECO:0000256" key="2">
    <source>
        <dbReference type="ARBA" id="ARBA00012438"/>
    </source>
</evidence>
<dbReference type="PRINTS" id="PR00344">
    <property type="entry name" value="BCTRLSENSOR"/>
</dbReference>
<dbReference type="SUPFAM" id="SSF55785">
    <property type="entry name" value="PYP-like sensor domain (PAS domain)"/>
    <property type="match status" value="3"/>
</dbReference>
<dbReference type="RefSeq" id="WP_379015751.1">
    <property type="nucleotide sequence ID" value="NZ_JBHSDC010000029.1"/>
</dbReference>
<evidence type="ECO:0000313" key="9">
    <source>
        <dbReference type="EMBL" id="MFC4233466.1"/>
    </source>
</evidence>
<evidence type="ECO:0000256" key="5">
    <source>
        <dbReference type="ARBA" id="ARBA00022777"/>
    </source>
</evidence>
<feature type="domain" description="Histidine kinase" evidence="6">
    <location>
        <begin position="413"/>
        <end position="625"/>
    </location>
</feature>
<dbReference type="PANTHER" id="PTHR43304:SF1">
    <property type="entry name" value="PAC DOMAIN-CONTAINING PROTEIN"/>
    <property type="match status" value="1"/>
</dbReference>